<evidence type="ECO:0000256" key="1">
    <source>
        <dbReference type="SAM" id="SignalP"/>
    </source>
</evidence>
<dbReference type="EMBL" id="JAUEPU010000046">
    <property type="protein sequence ID" value="KAK0486721.1"/>
    <property type="molecule type" value="Genomic_DNA"/>
</dbReference>
<proteinExistence type="predicted"/>
<name>A0AA39PM25_9AGAR</name>
<gene>
    <name evidence="2" type="ORF">EDD18DRAFT_668472</name>
</gene>
<reference evidence="2" key="1">
    <citation type="submission" date="2023-06" db="EMBL/GenBank/DDBJ databases">
        <authorList>
            <consortium name="Lawrence Berkeley National Laboratory"/>
            <person name="Ahrendt S."/>
            <person name="Sahu N."/>
            <person name="Indic B."/>
            <person name="Wong-Bajracharya J."/>
            <person name="Merenyi Z."/>
            <person name="Ke H.-M."/>
            <person name="Monk M."/>
            <person name="Kocsube S."/>
            <person name="Drula E."/>
            <person name="Lipzen A."/>
            <person name="Balint B."/>
            <person name="Henrissat B."/>
            <person name="Andreopoulos B."/>
            <person name="Martin F.M."/>
            <person name="Harder C.B."/>
            <person name="Rigling D."/>
            <person name="Ford K.L."/>
            <person name="Foster G.D."/>
            <person name="Pangilinan J."/>
            <person name="Papanicolaou A."/>
            <person name="Barry K."/>
            <person name="LaButti K."/>
            <person name="Viragh M."/>
            <person name="Koriabine M."/>
            <person name="Yan M."/>
            <person name="Riley R."/>
            <person name="Champramary S."/>
            <person name="Plett K.L."/>
            <person name="Tsai I.J."/>
            <person name="Slot J."/>
            <person name="Sipos G."/>
            <person name="Plett J."/>
            <person name="Nagy L.G."/>
            <person name="Grigoriev I.V."/>
        </authorList>
    </citation>
    <scope>NUCLEOTIDE SEQUENCE</scope>
    <source>
        <strain evidence="2">HWK02</strain>
    </source>
</reference>
<accession>A0AA39PM25</accession>
<feature type="chain" id="PRO_5041224586" evidence="1">
    <location>
        <begin position="19"/>
        <end position="144"/>
    </location>
</feature>
<keyword evidence="1" id="KW-0732">Signal</keyword>
<comment type="caution">
    <text evidence="2">The sequence shown here is derived from an EMBL/GenBank/DDBJ whole genome shotgun (WGS) entry which is preliminary data.</text>
</comment>
<feature type="signal peptide" evidence="1">
    <location>
        <begin position="1"/>
        <end position="18"/>
    </location>
</feature>
<sequence length="144" mass="16253">MVFLSAVMSALAAGVVSMHRWIIGMWHPGPVLHDNAIGDYKNHFTAQCAPDKSSTRTFDRGDTPTPPLELLNHRIRALEPLERSLAERYGLDEYFDSVDVFQIAKARALSTNDDQTGRDLHCMDELYQLRLRRAQILMGELPAS</sequence>
<organism evidence="2 3">
    <name type="scientific">Armillaria luteobubalina</name>
    <dbReference type="NCBI Taxonomy" id="153913"/>
    <lineage>
        <taxon>Eukaryota</taxon>
        <taxon>Fungi</taxon>
        <taxon>Dikarya</taxon>
        <taxon>Basidiomycota</taxon>
        <taxon>Agaricomycotina</taxon>
        <taxon>Agaricomycetes</taxon>
        <taxon>Agaricomycetidae</taxon>
        <taxon>Agaricales</taxon>
        <taxon>Marasmiineae</taxon>
        <taxon>Physalacriaceae</taxon>
        <taxon>Armillaria</taxon>
    </lineage>
</organism>
<evidence type="ECO:0000313" key="3">
    <source>
        <dbReference type="Proteomes" id="UP001175228"/>
    </source>
</evidence>
<evidence type="ECO:0000313" key="2">
    <source>
        <dbReference type="EMBL" id="KAK0486721.1"/>
    </source>
</evidence>
<protein>
    <submittedName>
        <fullName evidence="2">Uncharacterized protein</fullName>
    </submittedName>
</protein>
<dbReference type="Proteomes" id="UP001175228">
    <property type="component" value="Unassembled WGS sequence"/>
</dbReference>
<keyword evidence="3" id="KW-1185">Reference proteome</keyword>
<dbReference type="AlphaFoldDB" id="A0AA39PM25"/>